<gene>
    <name evidence="1" type="ORF">MUK72_19815</name>
</gene>
<proteinExistence type="predicted"/>
<dbReference type="KEGG" id="hdo:MUK72_19815"/>
<name>A0AAX3AU02_HALDO</name>
<dbReference type="GeneID" id="71764145"/>
<dbReference type="AlphaFoldDB" id="A0AAX3AU02"/>
<dbReference type="EMBL" id="CP095009">
    <property type="protein sequence ID" value="UOO97389.1"/>
    <property type="molecule type" value="Genomic_DNA"/>
</dbReference>
<geneLocation type="plasmid" evidence="1 2">
    <name>unnamed4</name>
</geneLocation>
<reference evidence="1" key="1">
    <citation type="submission" date="2022-04" db="EMBL/GenBank/DDBJ databases">
        <title>Sequencing and genomic assembly of Halococcus dombrowskii.</title>
        <authorList>
            <person name="Lim S.W."/>
            <person name="MacLea K.S."/>
        </authorList>
    </citation>
    <scope>NUCLEOTIDE SEQUENCE</scope>
    <source>
        <strain evidence="1">H4</strain>
        <plasmid evidence="1">unnamed4</plasmid>
    </source>
</reference>
<dbReference type="RefSeq" id="WP_244706976.1">
    <property type="nucleotide sequence ID" value="NZ_BAAADN010000053.1"/>
</dbReference>
<evidence type="ECO:0000313" key="2">
    <source>
        <dbReference type="Proteomes" id="UP000830542"/>
    </source>
</evidence>
<dbReference type="Proteomes" id="UP000830542">
    <property type="component" value="Plasmid unnamed4"/>
</dbReference>
<evidence type="ECO:0000313" key="1">
    <source>
        <dbReference type="EMBL" id="UOO97389.1"/>
    </source>
</evidence>
<accession>A0AAX3AU02</accession>
<protein>
    <submittedName>
        <fullName evidence="1">Uncharacterized protein</fullName>
    </submittedName>
</protein>
<organism evidence="1 2">
    <name type="scientific">Halococcus dombrowskii</name>
    <dbReference type="NCBI Taxonomy" id="179637"/>
    <lineage>
        <taxon>Archaea</taxon>
        <taxon>Methanobacteriati</taxon>
        <taxon>Methanobacteriota</taxon>
        <taxon>Stenosarchaea group</taxon>
        <taxon>Halobacteria</taxon>
        <taxon>Halobacteriales</taxon>
        <taxon>Halococcaceae</taxon>
        <taxon>Halococcus</taxon>
    </lineage>
</organism>
<sequence length="130" mass="13783">MNDSESTVVCVGWLGRFEPWIGKRVVLDISFFECGVRDGVIGFPVGERLVEVLFKDDSNDLGVGWILGVILSDGLVQSGNIPLISGSTGGIDDDSGIGVVVFTIADDVSVVPVGFWIGHTEVLMGGSNKR</sequence>
<keyword evidence="1" id="KW-0614">Plasmid</keyword>
<keyword evidence="2" id="KW-1185">Reference proteome</keyword>